<protein>
    <submittedName>
        <fullName evidence="10">Uncharacterized protein</fullName>
    </submittedName>
</protein>
<name>A0A067BWW0_SAPPC</name>
<evidence type="ECO:0000256" key="5">
    <source>
        <dbReference type="ARBA" id="ARBA00023163"/>
    </source>
</evidence>
<dbReference type="SMART" id="SM00717">
    <property type="entry name" value="SANT"/>
    <property type="match status" value="3"/>
</dbReference>
<feature type="domain" description="HTH myb-type" evidence="9">
    <location>
        <begin position="104"/>
        <end position="152"/>
    </location>
</feature>
<dbReference type="InterPro" id="IPR017930">
    <property type="entry name" value="Myb_dom"/>
</dbReference>
<feature type="region of interest" description="Disordered" evidence="7">
    <location>
        <begin position="253"/>
        <end position="273"/>
    </location>
</feature>
<dbReference type="EMBL" id="KK583263">
    <property type="protein sequence ID" value="KDO22738.1"/>
    <property type="molecule type" value="Genomic_DNA"/>
</dbReference>
<organism evidence="10 11">
    <name type="scientific">Saprolegnia parasitica (strain CBS 223.65)</name>
    <dbReference type="NCBI Taxonomy" id="695850"/>
    <lineage>
        <taxon>Eukaryota</taxon>
        <taxon>Sar</taxon>
        <taxon>Stramenopiles</taxon>
        <taxon>Oomycota</taxon>
        <taxon>Saprolegniomycetes</taxon>
        <taxon>Saprolegniales</taxon>
        <taxon>Saprolegniaceae</taxon>
        <taxon>Saprolegnia</taxon>
    </lineage>
</organism>
<feature type="compositionally biased region" description="Polar residues" evidence="7">
    <location>
        <begin position="364"/>
        <end position="382"/>
    </location>
</feature>
<dbReference type="Pfam" id="PF00249">
    <property type="entry name" value="Myb_DNA-binding"/>
    <property type="match status" value="1"/>
</dbReference>
<feature type="domain" description="Myb-like" evidence="8">
    <location>
        <begin position="104"/>
        <end position="148"/>
    </location>
</feature>
<proteinExistence type="predicted"/>
<dbReference type="FunFam" id="1.10.10.60:FF:000010">
    <property type="entry name" value="Transcriptional activator Myb isoform A"/>
    <property type="match status" value="1"/>
</dbReference>
<dbReference type="GO" id="GO:0042795">
    <property type="term" value="P:snRNA transcription by RNA polymerase II"/>
    <property type="evidence" value="ECO:0007669"/>
    <property type="project" value="TreeGrafter"/>
</dbReference>
<evidence type="ECO:0000256" key="1">
    <source>
        <dbReference type="ARBA" id="ARBA00004123"/>
    </source>
</evidence>
<evidence type="ECO:0000313" key="10">
    <source>
        <dbReference type="EMBL" id="KDO22738.1"/>
    </source>
</evidence>
<keyword evidence="5" id="KW-0804">Transcription</keyword>
<dbReference type="STRING" id="695850.A0A067BWW0"/>
<dbReference type="AlphaFoldDB" id="A0A067BWW0"/>
<dbReference type="RefSeq" id="XP_012206526.1">
    <property type="nucleotide sequence ID" value="XM_012351136.1"/>
</dbReference>
<feature type="region of interest" description="Disordered" evidence="7">
    <location>
        <begin position="572"/>
        <end position="627"/>
    </location>
</feature>
<evidence type="ECO:0000256" key="2">
    <source>
        <dbReference type="ARBA" id="ARBA00022737"/>
    </source>
</evidence>
<dbReference type="GeneID" id="24134150"/>
<dbReference type="InterPro" id="IPR009057">
    <property type="entry name" value="Homeodomain-like_sf"/>
</dbReference>
<dbReference type="PANTHER" id="PTHR46621:SF1">
    <property type="entry name" value="SNRNA-ACTIVATING PROTEIN COMPLEX SUBUNIT 4"/>
    <property type="match status" value="1"/>
</dbReference>
<feature type="domain" description="HTH myb-type" evidence="9">
    <location>
        <begin position="154"/>
        <end position="203"/>
    </location>
</feature>
<feature type="compositionally biased region" description="Polar residues" evidence="7">
    <location>
        <begin position="396"/>
        <end position="409"/>
    </location>
</feature>
<dbReference type="SUPFAM" id="SSF46689">
    <property type="entry name" value="Homeodomain-like"/>
    <property type="match status" value="2"/>
</dbReference>
<dbReference type="CDD" id="cd00167">
    <property type="entry name" value="SANT"/>
    <property type="match status" value="3"/>
</dbReference>
<feature type="compositionally biased region" description="Polar residues" evidence="7">
    <location>
        <begin position="486"/>
        <end position="496"/>
    </location>
</feature>
<dbReference type="Proteomes" id="UP000030745">
    <property type="component" value="Unassembled WGS sequence"/>
</dbReference>
<dbReference type="InterPro" id="IPR051575">
    <property type="entry name" value="Myb-like_DNA-bd"/>
</dbReference>
<dbReference type="KEGG" id="spar:SPRG_12165"/>
<feature type="compositionally biased region" description="Polar residues" evidence="7">
    <location>
        <begin position="461"/>
        <end position="474"/>
    </location>
</feature>
<feature type="domain" description="Myb-like" evidence="8">
    <location>
        <begin position="149"/>
        <end position="199"/>
    </location>
</feature>
<feature type="domain" description="Myb-like" evidence="8">
    <location>
        <begin position="200"/>
        <end position="250"/>
    </location>
</feature>
<dbReference type="OrthoDB" id="2143914at2759"/>
<evidence type="ECO:0000256" key="6">
    <source>
        <dbReference type="ARBA" id="ARBA00023242"/>
    </source>
</evidence>
<dbReference type="Pfam" id="PF13921">
    <property type="entry name" value="Myb_DNA-bind_6"/>
    <property type="match status" value="1"/>
</dbReference>
<dbReference type="GO" id="GO:0042796">
    <property type="term" value="P:snRNA transcription by RNA polymerase III"/>
    <property type="evidence" value="ECO:0007669"/>
    <property type="project" value="TreeGrafter"/>
</dbReference>
<feature type="domain" description="HTH myb-type" evidence="9">
    <location>
        <begin position="204"/>
        <end position="254"/>
    </location>
</feature>
<evidence type="ECO:0000256" key="4">
    <source>
        <dbReference type="ARBA" id="ARBA00023125"/>
    </source>
</evidence>
<evidence type="ECO:0000259" key="9">
    <source>
        <dbReference type="PROSITE" id="PS51294"/>
    </source>
</evidence>
<dbReference type="Gene3D" id="1.10.10.60">
    <property type="entry name" value="Homeodomain-like"/>
    <property type="match status" value="3"/>
</dbReference>
<feature type="region of interest" description="Disordered" evidence="7">
    <location>
        <begin position="338"/>
        <end position="545"/>
    </location>
</feature>
<evidence type="ECO:0000256" key="7">
    <source>
        <dbReference type="SAM" id="MobiDB-lite"/>
    </source>
</evidence>
<dbReference type="OMA" id="GSIMHEF"/>
<dbReference type="VEuPathDB" id="FungiDB:SPRG_12165"/>
<feature type="compositionally biased region" description="Low complexity" evidence="7">
    <location>
        <begin position="410"/>
        <end position="441"/>
    </location>
</feature>
<evidence type="ECO:0000256" key="3">
    <source>
        <dbReference type="ARBA" id="ARBA00023015"/>
    </source>
</evidence>
<dbReference type="PROSITE" id="PS51294">
    <property type="entry name" value="HTH_MYB"/>
    <property type="match status" value="3"/>
</dbReference>
<keyword evidence="3" id="KW-0805">Transcription regulation</keyword>
<dbReference type="PANTHER" id="PTHR46621">
    <property type="entry name" value="SNRNA-ACTIVATING PROTEIN COMPLEX SUBUNIT 4"/>
    <property type="match status" value="1"/>
</dbReference>
<dbReference type="FunFam" id="1.10.10.60:FF:000016">
    <property type="entry name" value="Transcriptional activator Myb isoform A"/>
    <property type="match status" value="1"/>
</dbReference>
<accession>A0A067BWW0</accession>
<dbReference type="GO" id="GO:0001006">
    <property type="term" value="F:RNA polymerase III type 3 promoter sequence-specific DNA binding"/>
    <property type="evidence" value="ECO:0007669"/>
    <property type="project" value="TreeGrafter"/>
</dbReference>
<reference evidence="10 11" key="1">
    <citation type="journal article" date="2013" name="PLoS Genet.">
        <title>Distinctive expansion of potential virulence genes in the genome of the oomycete fish pathogen Saprolegnia parasitica.</title>
        <authorList>
            <person name="Jiang R.H."/>
            <person name="de Bruijn I."/>
            <person name="Haas B.J."/>
            <person name="Belmonte R."/>
            <person name="Lobach L."/>
            <person name="Christie J."/>
            <person name="van den Ackerveken G."/>
            <person name="Bottin A."/>
            <person name="Bulone V."/>
            <person name="Diaz-Moreno S.M."/>
            <person name="Dumas B."/>
            <person name="Fan L."/>
            <person name="Gaulin E."/>
            <person name="Govers F."/>
            <person name="Grenville-Briggs L.J."/>
            <person name="Horner N.R."/>
            <person name="Levin J.Z."/>
            <person name="Mammella M."/>
            <person name="Meijer H.J."/>
            <person name="Morris P."/>
            <person name="Nusbaum C."/>
            <person name="Oome S."/>
            <person name="Phillips A.J."/>
            <person name="van Rooyen D."/>
            <person name="Rzeszutek E."/>
            <person name="Saraiva M."/>
            <person name="Secombes C.J."/>
            <person name="Seidl M.F."/>
            <person name="Snel B."/>
            <person name="Stassen J.H."/>
            <person name="Sykes S."/>
            <person name="Tripathy S."/>
            <person name="van den Berg H."/>
            <person name="Vega-Arreguin J.C."/>
            <person name="Wawra S."/>
            <person name="Young S.K."/>
            <person name="Zeng Q."/>
            <person name="Dieguez-Uribeondo J."/>
            <person name="Russ C."/>
            <person name="Tyler B.M."/>
            <person name="van West P."/>
        </authorList>
    </citation>
    <scope>NUCLEOTIDE SEQUENCE [LARGE SCALE GENOMIC DNA]</scope>
    <source>
        <strain evidence="10 11">CBS 223.65</strain>
    </source>
</reference>
<keyword evidence="2" id="KW-0677">Repeat</keyword>
<sequence length="627" mass="69295">MAGAAPSGRDSIGSIMHEFVDSFPIDVDARQSISDLGKVLFTESQKPADANAPKKPYQMPKEIKGIPRQKQQDVTGITASGRVALPQGSVRKLLQTQGKATPMRWTPEEDDALRKAVEAHGERNWKSIAEVVPGRNHTQCLQRWTKVLAPGLIKGHWRPDEDDILRQLVAEGRKNWGQVATRIPGRTSKQCRERWYNHLDPNIVRGEYTAEEDQIILEAQQRIGNRWSAIAAMLPGRTEDAVKIRWKSLCRTKSGRNRRNTNEKDPNDNSVSPITVTAVASDHKASYDKAPSSGMGYPQRSMMSELQSPMLHTNGNGMHPSMGNHHGMYNGQHDMYQGYPSPHHPPHYSQGGFNPADQFMHKMNTGSAYDTTNYHNPSSSYGQYPPMGYPRGQYTPHPQSYSTPDNSNYHPQQQQQQHHAQQPPHQHPTHSTVSSSQQQQPKMDQHASMSFPMNANPAASFAQQMRSSPQTNENAFKPPAPMRQHSGGSVASSFVQSLGGKAEPKPPAPLNIAASFAQQHYSAPKSPSSGNDGIPSNPFLKTNGDANHNNLAASFAAQASGGRPNLAAAFAQQQQPMMPEHDDAQNKRPRLPLSMDAARASAARRMRQNDNHGTLSTAVTRRRHRAT</sequence>
<evidence type="ECO:0000313" key="11">
    <source>
        <dbReference type="Proteomes" id="UP000030745"/>
    </source>
</evidence>
<evidence type="ECO:0000259" key="8">
    <source>
        <dbReference type="PROSITE" id="PS50090"/>
    </source>
</evidence>
<dbReference type="GO" id="GO:0019185">
    <property type="term" value="C:snRNA-activating protein complex"/>
    <property type="evidence" value="ECO:0007669"/>
    <property type="project" value="TreeGrafter"/>
</dbReference>
<keyword evidence="6" id="KW-0539">Nucleus</keyword>
<keyword evidence="4" id="KW-0238">DNA-binding</keyword>
<dbReference type="GO" id="GO:0000978">
    <property type="term" value="F:RNA polymerase II cis-regulatory region sequence-specific DNA binding"/>
    <property type="evidence" value="ECO:0007669"/>
    <property type="project" value="TreeGrafter"/>
</dbReference>
<dbReference type="InterPro" id="IPR001005">
    <property type="entry name" value="SANT/Myb"/>
</dbReference>
<gene>
    <name evidence="10" type="ORF">SPRG_12165</name>
</gene>
<feature type="compositionally biased region" description="Low complexity" evidence="7">
    <location>
        <begin position="338"/>
        <end position="352"/>
    </location>
</feature>
<dbReference type="GO" id="GO:0005634">
    <property type="term" value="C:nucleus"/>
    <property type="evidence" value="ECO:0007669"/>
    <property type="project" value="UniProtKB-SubCell"/>
</dbReference>
<comment type="subcellular location">
    <subcellularLocation>
        <location evidence="1">Nucleus</location>
    </subcellularLocation>
</comment>
<keyword evidence="11" id="KW-1185">Reference proteome</keyword>
<feature type="compositionally biased region" description="Polar residues" evidence="7">
    <location>
        <begin position="516"/>
        <end position="531"/>
    </location>
</feature>
<dbReference type="PROSITE" id="PS50090">
    <property type="entry name" value="MYB_LIKE"/>
    <property type="match status" value="3"/>
</dbReference>